<dbReference type="Pfam" id="PF01546">
    <property type="entry name" value="Peptidase_M20"/>
    <property type="match status" value="1"/>
</dbReference>
<comment type="similarity">
    <text evidence="1 2">Belongs to the peptidase M20A family.</text>
</comment>
<dbReference type="Pfam" id="PF07687">
    <property type="entry name" value="M20_dimer"/>
    <property type="match status" value="1"/>
</dbReference>
<evidence type="ECO:0000259" key="3">
    <source>
        <dbReference type="Pfam" id="PF07687"/>
    </source>
</evidence>
<dbReference type="KEGG" id="kdj:28970380"/>
<keyword evidence="6" id="KW-1185">Reference proteome</keyword>
<reference evidence="5" key="3">
    <citation type="submission" date="2024-02" db="EMBL/GenBank/DDBJ databases">
        <title>Comparative genomics of Cryptococcus and Kwoniella reveals pathogenesis evolution and contrasting modes of karyotype evolution via chromosome fusion or intercentromeric recombination.</title>
        <authorList>
            <person name="Coelho M.A."/>
            <person name="David-Palma M."/>
            <person name="Shea T."/>
            <person name="Bowers K."/>
            <person name="McGinley-Smith S."/>
            <person name="Mohammad A.W."/>
            <person name="Gnirke A."/>
            <person name="Yurkov A.M."/>
            <person name="Nowrousian M."/>
            <person name="Sun S."/>
            <person name="Cuomo C.A."/>
            <person name="Heitman J."/>
        </authorList>
    </citation>
    <scope>NUCLEOTIDE SEQUENCE</scope>
    <source>
        <strain evidence="5">CBS 10117</strain>
    </source>
</reference>
<dbReference type="Gene3D" id="3.40.630.10">
    <property type="entry name" value="Zn peptidases"/>
    <property type="match status" value="1"/>
</dbReference>
<dbReference type="Proteomes" id="UP000078595">
    <property type="component" value="Chromosome 9"/>
</dbReference>
<gene>
    <name evidence="4" type="ORF">I303_06681</name>
    <name evidence="5" type="ORF">I303_107278</name>
</gene>
<dbReference type="PANTHER" id="PTHR30575">
    <property type="entry name" value="PEPTIDASE M20"/>
    <property type="match status" value="1"/>
</dbReference>
<sequence>MSTQLKQVYETASKAIQAKQADLKDVSVFLSDNPEIANEEYQAHDKITAYLEKEGFEVTKAYKIPTAFRASYTNGVGGRTFGLNSEYDALPGIGHGCGHNLIAISGVAALLGMREAMKKHDIPGTVVLLGTPAEEIGTGKPALISAGAYKEMDACMMLHPGKVPIHNSAISAAFAHCAVVVEYFGKPAHAAALPWQGVNALDAAVAAYNGVATVRQQLEPDVRIHAIITNGGSAVNVIPEYTSSKYMIRSLSSVGVEKLKVKIEQVLKAAGMATGCEVKTTWQHVVKDLHHSEGLGDAYKEAMEELFPEHKVQCAYGVYVGGGSTDFGNVTYELPACHPHFGIVPQVGRGQHTAEFEQAARTDVAHKETYQAATGVAATGLRFLSDDIYAKDVNVDSAPHQRPLPNRSR</sequence>
<dbReference type="EMBL" id="KI894034">
    <property type="protein sequence ID" value="OBR83122.1"/>
    <property type="molecule type" value="Genomic_DNA"/>
</dbReference>
<dbReference type="AlphaFoldDB" id="A0A1A5ZZ83"/>
<dbReference type="GeneID" id="28970380"/>
<dbReference type="SUPFAM" id="SSF55031">
    <property type="entry name" value="Bacterial exopeptidase dimerisation domain"/>
    <property type="match status" value="1"/>
</dbReference>
<dbReference type="OrthoDB" id="6119954at2759"/>
<evidence type="ECO:0000256" key="2">
    <source>
        <dbReference type="PIRNR" id="PIRNR037226"/>
    </source>
</evidence>
<dbReference type="InterPro" id="IPR002933">
    <property type="entry name" value="Peptidase_M20"/>
</dbReference>
<proteinExistence type="inferred from homology"/>
<dbReference type="InterPro" id="IPR017439">
    <property type="entry name" value="Amidohydrolase"/>
</dbReference>
<dbReference type="InterPro" id="IPR011650">
    <property type="entry name" value="Peptidase_M20_dimer"/>
</dbReference>
<dbReference type="FunFam" id="3.30.70.360:FF:000004">
    <property type="entry name" value="Peptidase M20 domain-containing protein 2"/>
    <property type="match status" value="1"/>
</dbReference>
<protein>
    <recommendedName>
        <fullName evidence="2">Peptidase M20 domain-containing protein 2</fullName>
    </recommendedName>
</protein>
<evidence type="ECO:0000256" key="1">
    <source>
        <dbReference type="ARBA" id="ARBA00006247"/>
    </source>
</evidence>
<evidence type="ECO:0000313" key="4">
    <source>
        <dbReference type="EMBL" id="OBR83122.1"/>
    </source>
</evidence>
<evidence type="ECO:0000313" key="6">
    <source>
        <dbReference type="Proteomes" id="UP000078595"/>
    </source>
</evidence>
<dbReference type="SUPFAM" id="SSF53187">
    <property type="entry name" value="Zn-dependent exopeptidases"/>
    <property type="match status" value="1"/>
</dbReference>
<dbReference type="InterPro" id="IPR052030">
    <property type="entry name" value="Peptidase_M20/M20A_hydrolases"/>
</dbReference>
<dbReference type="PIRSF" id="PIRSF037226">
    <property type="entry name" value="Amidohydrolase_ACY1L2_prd"/>
    <property type="match status" value="1"/>
</dbReference>
<reference evidence="5" key="2">
    <citation type="submission" date="2013-07" db="EMBL/GenBank/DDBJ databases">
        <authorList>
            <consortium name="The Broad Institute Genome Sequencing Platform"/>
            <person name="Cuomo C."/>
            <person name="Litvintseva A."/>
            <person name="Chen Y."/>
            <person name="Heitman J."/>
            <person name="Sun S."/>
            <person name="Springer D."/>
            <person name="Dromer F."/>
            <person name="Young S.K."/>
            <person name="Zeng Q."/>
            <person name="Gargeya S."/>
            <person name="Fitzgerald M."/>
            <person name="Abouelleil A."/>
            <person name="Alvarado L."/>
            <person name="Berlin A.M."/>
            <person name="Chapman S.B."/>
            <person name="Dewar J."/>
            <person name="Goldberg J."/>
            <person name="Griggs A."/>
            <person name="Gujja S."/>
            <person name="Hansen M."/>
            <person name="Howarth C."/>
            <person name="Imamovic A."/>
            <person name="Larimer J."/>
            <person name="McCowan C."/>
            <person name="Murphy C."/>
            <person name="Pearson M."/>
            <person name="Priest M."/>
            <person name="Roberts A."/>
            <person name="Saif S."/>
            <person name="Shea T."/>
            <person name="Sykes S."/>
            <person name="Wortman J."/>
            <person name="Nusbaum C."/>
            <person name="Birren B."/>
        </authorList>
    </citation>
    <scope>NUCLEOTIDE SEQUENCE</scope>
    <source>
        <strain evidence="5">CBS 10117</strain>
    </source>
</reference>
<dbReference type="VEuPathDB" id="FungiDB:I303_06681"/>
<dbReference type="GO" id="GO:0016805">
    <property type="term" value="F:dipeptidase activity"/>
    <property type="evidence" value="ECO:0007669"/>
    <property type="project" value="InterPro"/>
</dbReference>
<dbReference type="NCBIfam" id="TIGR01891">
    <property type="entry name" value="amidohydrolases"/>
    <property type="match status" value="1"/>
</dbReference>
<organism evidence="4">
    <name type="scientific">Kwoniella dejecticola CBS 10117</name>
    <dbReference type="NCBI Taxonomy" id="1296121"/>
    <lineage>
        <taxon>Eukaryota</taxon>
        <taxon>Fungi</taxon>
        <taxon>Dikarya</taxon>
        <taxon>Basidiomycota</taxon>
        <taxon>Agaricomycotina</taxon>
        <taxon>Tremellomycetes</taxon>
        <taxon>Tremellales</taxon>
        <taxon>Cryptococcaceae</taxon>
        <taxon>Kwoniella</taxon>
    </lineage>
</organism>
<evidence type="ECO:0000313" key="5">
    <source>
        <dbReference type="EMBL" id="WWC64667.1"/>
    </source>
</evidence>
<dbReference type="RefSeq" id="XP_018260964.1">
    <property type="nucleotide sequence ID" value="XM_018409961.1"/>
</dbReference>
<dbReference type="EMBL" id="CP144538">
    <property type="protein sequence ID" value="WWC64667.1"/>
    <property type="molecule type" value="Genomic_DNA"/>
</dbReference>
<dbReference type="InterPro" id="IPR017144">
    <property type="entry name" value="Xaa-Arg_dipeptidase"/>
</dbReference>
<accession>A0A1A5ZZ83</accession>
<dbReference type="CDD" id="cd05672">
    <property type="entry name" value="M20_ACY1L2-like"/>
    <property type="match status" value="1"/>
</dbReference>
<dbReference type="PANTHER" id="PTHR30575:SF0">
    <property type="entry name" value="XAA-ARG DIPEPTIDASE"/>
    <property type="match status" value="1"/>
</dbReference>
<dbReference type="Gene3D" id="3.30.70.360">
    <property type="match status" value="1"/>
</dbReference>
<reference evidence="4" key="1">
    <citation type="submission" date="2013-07" db="EMBL/GenBank/DDBJ databases">
        <title>The Genome Sequence of Cryptococcus dejecticola CBS10117.</title>
        <authorList>
            <consortium name="The Broad Institute Genome Sequencing Platform"/>
            <person name="Cuomo C."/>
            <person name="Litvintseva A."/>
            <person name="Chen Y."/>
            <person name="Heitman J."/>
            <person name="Sun S."/>
            <person name="Springer D."/>
            <person name="Dromer F."/>
            <person name="Young S.K."/>
            <person name="Zeng Q."/>
            <person name="Gargeya S."/>
            <person name="Fitzgerald M."/>
            <person name="Abouelleil A."/>
            <person name="Alvarado L."/>
            <person name="Berlin A.M."/>
            <person name="Chapman S.B."/>
            <person name="Dewar J."/>
            <person name="Goldberg J."/>
            <person name="Griggs A."/>
            <person name="Gujja S."/>
            <person name="Hansen M."/>
            <person name="Howarth C."/>
            <person name="Imamovic A."/>
            <person name="Larimer J."/>
            <person name="McCowan C."/>
            <person name="Murphy C."/>
            <person name="Pearson M."/>
            <person name="Priest M."/>
            <person name="Roberts A."/>
            <person name="Saif S."/>
            <person name="Shea T."/>
            <person name="Sykes S."/>
            <person name="Wortman J."/>
            <person name="Nusbaum C."/>
            <person name="Birren B."/>
        </authorList>
    </citation>
    <scope>NUCLEOTIDE SEQUENCE [LARGE SCALE GENOMIC DNA]</scope>
    <source>
        <strain evidence="4">CBS 10117</strain>
    </source>
</reference>
<dbReference type="InterPro" id="IPR036264">
    <property type="entry name" value="Bact_exopeptidase_dim_dom"/>
</dbReference>
<feature type="domain" description="Peptidase M20 dimerisation" evidence="3">
    <location>
        <begin position="177"/>
        <end position="270"/>
    </location>
</feature>
<name>A0A1A5ZZ83_9TREE</name>